<dbReference type="InterPro" id="IPR058533">
    <property type="entry name" value="Cation_efflux_TM"/>
</dbReference>
<evidence type="ECO:0000256" key="9">
    <source>
        <dbReference type="SAM" id="Phobius"/>
    </source>
</evidence>
<gene>
    <name evidence="12" type="ORF">FRD01_05170</name>
</gene>
<evidence type="ECO:0000256" key="5">
    <source>
        <dbReference type="ARBA" id="ARBA00022989"/>
    </source>
</evidence>
<dbReference type="AlphaFoldDB" id="A0A5B8XSN3"/>
<name>A0A5B8XSN3_9DELT</name>
<dbReference type="Gene3D" id="1.20.1510.10">
    <property type="entry name" value="Cation efflux protein transmembrane domain"/>
    <property type="match status" value="1"/>
</dbReference>
<dbReference type="Proteomes" id="UP000321595">
    <property type="component" value="Chromosome"/>
</dbReference>
<dbReference type="KEGG" id="bbae:FRD01_05170"/>
<dbReference type="Pfam" id="PF16916">
    <property type="entry name" value="ZT_dimer"/>
    <property type="match status" value="1"/>
</dbReference>
<dbReference type="PANTHER" id="PTHR11562">
    <property type="entry name" value="CATION EFFLUX PROTEIN/ ZINC TRANSPORTER"/>
    <property type="match status" value="1"/>
</dbReference>
<evidence type="ECO:0000313" key="12">
    <source>
        <dbReference type="EMBL" id="QED26646.1"/>
    </source>
</evidence>
<dbReference type="InterPro" id="IPR027470">
    <property type="entry name" value="Cation_efflux_CTD"/>
</dbReference>
<evidence type="ECO:0000259" key="10">
    <source>
        <dbReference type="Pfam" id="PF01545"/>
    </source>
</evidence>
<keyword evidence="6" id="KW-0406">Ion transport</keyword>
<dbReference type="OrthoDB" id="9809646at2"/>
<feature type="domain" description="Cation efflux protein transmembrane" evidence="10">
    <location>
        <begin position="124"/>
        <end position="312"/>
    </location>
</feature>
<dbReference type="GO" id="GO:0005886">
    <property type="term" value="C:plasma membrane"/>
    <property type="evidence" value="ECO:0007669"/>
    <property type="project" value="TreeGrafter"/>
</dbReference>
<feature type="transmembrane region" description="Helical" evidence="9">
    <location>
        <begin position="287"/>
        <end position="304"/>
    </location>
</feature>
<feature type="transmembrane region" description="Helical" evidence="9">
    <location>
        <begin position="147"/>
        <end position="167"/>
    </location>
</feature>
<evidence type="ECO:0000256" key="2">
    <source>
        <dbReference type="ARBA" id="ARBA00008873"/>
    </source>
</evidence>
<reference evidence="12 13" key="1">
    <citation type="submission" date="2019-08" db="EMBL/GenBank/DDBJ databases">
        <authorList>
            <person name="Liang Q."/>
        </authorList>
    </citation>
    <scope>NUCLEOTIDE SEQUENCE [LARGE SCALE GENOMIC DNA]</scope>
    <source>
        <strain evidence="12 13">V1718</strain>
    </source>
</reference>
<keyword evidence="7 9" id="KW-0472">Membrane</keyword>
<evidence type="ECO:0000256" key="7">
    <source>
        <dbReference type="ARBA" id="ARBA00023136"/>
    </source>
</evidence>
<accession>A0A5B8XSN3</accession>
<sequence>MSEALAATIATASGNVWADVTSLTVCAPSIAEMTGTARLALVASIEMAVSALSTAKSMRIADEHTIVKTCEDEVGPAMSEFVSVTESHDHTHDHSHSHGHNHGHGHGHHHHVDPNASDLKLGLTVALNVILTGVQVAVGIFSSSVALLADALHNATDALALMIAWGARKVSRKPPDSRFTFGYQRIELVAALINLTSLLVLSVFLIKESVERLLDPAPVMALWVIGAAAVALVIDLGTVVLLWTSSKESLNIRAAMLHNLSDAATSVVVLVGAIIIHFFELHWIDPALGILIAVYIFYMALTMIRQVAATLMNNVPPGVDPDRIRAALLQEPEVAKVHHLHIWQLDETKNAASAHIVLKEDLPVSATEEISGRLKHTLGLSSIEHVTLHFEAPGSVCSDENCH</sequence>
<evidence type="ECO:0000256" key="6">
    <source>
        <dbReference type="ARBA" id="ARBA00023065"/>
    </source>
</evidence>
<comment type="similarity">
    <text evidence="2">Belongs to the cation diffusion facilitator (CDF) transporter (TC 2.A.4) family. SLC30A subfamily.</text>
</comment>
<feature type="domain" description="Cation efflux protein cytoplasmic" evidence="11">
    <location>
        <begin position="316"/>
        <end position="391"/>
    </location>
</feature>
<protein>
    <submittedName>
        <fullName evidence="12">Cation transporter</fullName>
    </submittedName>
</protein>
<dbReference type="Pfam" id="PF01545">
    <property type="entry name" value="Cation_efflux"/>
    <property type="match status" value="1"/>
</dbReference>
<dbReference type="EMBL" id="CP042467">
    <property type="protein sequence ID" value="QED26646.1"/>
    <property type="molecule type" value="Genomic_DNA"/>
</dbReference>
<keyword evidence="13" id="KW-1185">Reference proteome</keyword>
<feature type="transmembrane region" description="Helical" evidence="9">
    <location>
        <begin position="188"/>
        <end position="206"/>
    </location>
</feature>
<dbReference type="InterPro" id="IPR027469">
    <property type="entry name" value="Cation_efflux_TMD_sf"/>
</dbReference>
<organism evidence="12 13">
    <name type="scientific">Microvenator marinus</name>
    <dbReference type="NCBI Taxonomy" id="2600177"/>
    <lineage>
        <taxon>Bacteria</taxon>
        <taxon>Deltaproteobacteria</taxon>
        <taxon>Bradymonadales</taxon>
        <taxon>Microvenatoraceae</taxon>
        <taxon>Microvenator</taxon>
    </lineage>
</organism>
<evidence type="ECO:0000256" key="1">
    <source>
        <dbReference type="ARBA" id="ARBA00004141"/>
    </source>
</evidence>
<evidence type="ECO:0000259" key="11">
    <source>
        <dbReference type="Pfam" id="PF16916"/>
    </source>
</evidence>
<feature type="transmembrane region" description="Helical" evidence="9">
    <location>
        <begin position="121"/>
        <end position="141"/>
    </location>
</feature>
<feature type="compositionally biased region" description="Basic residues" evidence="8">
    <location>
        <begin position="97"/>
        <end position="111"/>
    </location>
</feature>
<dbReference type="Gene3D" id="3.30.70.1350">
    <property type="entry name" value="Cation efflux protein, cytoplasmic domain"/>
    <property type="match status" value="1"/>
</dbReference>
<dbReference type="PANTHER" id="PTHR11562:SF17">
    <property type="entry name" value="RE54080P-RELATED"/>
    <property type="match status" value="1"/>
</dbReference>
<evidence type="ECO:0000256" key="4">
    <source>
        <dbReference type="ARBA" id="ARBA00022692"/>
    </source>
</evidence>
<keyword evidence="5 9" id="KW-1133">Transmembrane helix</keyword>
<dbReference type="InterPro" id="IPR050681">
    <property type="entry name" value="CDF/SLC30A"/>
</dbReference>
<proteinExistence type="inferred from homology"/>
<feature type="compositionally biased region" description="Basic and acidic residues" evidence="8">
    <location>
        <begin position="86"/>
        <end position="96"/>
    </location>
</feature>
<dbReference type="InterPro" id="IPR036837">
    <property type="entry name" value="Cation_efflux_CTD_sf"/>
</dbReference>
<dbReference type="NCBIfam" id="TIGR01297">
    <property type="entry name" value="CDF"/>
    <property type="match status" value="1"/>
</dbReference>
<keyword evidence="4 9" id="KW-0812">Transmembrane</keyword>
<dbReference type="SUPFAM" id="SSF160240">
    <property type="entry name" value="Cation efflux protein cytoplasmic domain-like"/>
    <property type="match status" value="1"/>
</dbReference>
<evidence type="ECO:0000313" key="13">
    <source>
        <dbReference type="Proteomes" id="UP000321595"/>
    </source>
</evidence>
<feature type="transmembrane region" description="Helical" evidence="9">
    <location>
        <begin position="218"/>
        <end position="243"/>
    </location>
</feature>
<comment type="subcellular location">
    <subcellularLocation>
        <location evidence="1">Membrane</location>
        <topology evidence="1">Multi-pass membrane protein</topology>
    </subcellularLocation>
</comment>
<dbReference type="GO" id="GO:0005385">
    <property type="term" value="F:zinc ion transmembrane transporter activity"/>
    <property type="evidence" value="ECO:0007669"/>
    <property type="project" value="TreeGrafter"/>
</dbReference>
<evidence type="ECO:0000256" key="8">
    <source>
        <dbReference type="SAM" id="MobiDB-lite"/>
    </source>
</evidence>
<dbReference type="SUPFAM" id="SSF161111">
    <property type="entry name" value="Cation efflux protein transmembrane domain-like"/>
    <property type="match status" value="1"/>
</dbReference>
<evidence type="ECO:0000256" key="3">
    <source>
        <dbReference type="ARBA" id="ARBA00022448"/>
    </source>
</evidence>
<dbReference type="InterPro" id="IPR002524">
    <property type="entry name" value="Cation_efflux"/>
</dbReference>
<feature type="transmembrane region" description="Helical" evidence="9">
    <location>
        <begin position="263"/>
        <end position="281"/>
    </location>
</feature>
<feature type="region of interest" description="Disordered" evidence="8">
    <location>
        <begin position="85"/>
        <end position="114"/>
    </location>
</feature>
<keyword evidence="3" id="KW-0813">Transport</keyword>